<dbReference type="CTD" id="45973"/>
<evidence type="ECO:0000313" key="3">
    <source>
        <dbReference type="EnsemblMetazoa" id="XP_031778055"/>
    </source>
</evidence>
<dbReference type="GO" id="GO:0005576">
    <property type="term" value="C:extracellular region"/>
    <property type="evidence" value="ECO:0007669"/>
    <property type="project" value="UniProtKB-SubCell"/>
</dbReference>
<proteinExistence type="predicted"/>
<organism evidence="3 4">
    <name type="scientific">Nasonia vitripennis</name>
    <name type="common">Parasitic wasp</name>
    <dbReference type="NCBI Taxonomy" id="7425"/>
    <lineage>
        <taxon>Eukaryota</taxon>
        <taxon>Metazoa</taxon>
        <taxon>Ecdysozoa</taxon>
        <taxon>Arthropoda</taxon>
        <taxon>Hexapoda</taxon>
        <taxon>Insecta</taxon>
        <taxon>Pterygota</taxon>
        <taxon>Neoptera</taxon>
        <taxon>Endopterygota</taxon>
        <taxon>Hymenoptera</taxon>
        <taxon>Apocrita</taxon>
        <taxon>Proctotrupomorpha</taxon>
        <taxon>Chalcidoidea</taxon>
        <taxon>Pteromalidae</taxon>
        <taxon>Pteromalinae</taxon>
        <taxon>Nasonia</taxon>
    </lineage>
</organism>
<name>A0A7M7PWB6_NASVI</name>
<evidence type="ECO:0000256" key="1">
    <source>
        <dbReference type="ARBA" id="ARBA00004613"/>
    </source>
</evidence>
<dbReference type="RefSeq" id="XP_031778055.1">
    <property type="nucleotide sequence ID" value="XM_031922195.2"/>
</dbReference>
<dbReference type="GO" id="GO:0009986">
    <property type="term" value="C:cell surface"/>
    <property type="evidence" value="ECO:0007669"/>
    <property type="project" value="TreeGrafter"/>
</dbReference>
<dbReference type="PANTHER" id="PTHR22918:SF6">
    <property type="entry name" value="EG:8D8.1 PROTEIN-RELATED"/>
    <property type="match status" value="1"/>
</dbReference>
<evidence type="ECO:0000256" key="2">
    <source>
        <dbReference type="ARBA" id="ARBA00022525"/>
    </source>
</evidence>
<evidence type="ECO:0000313" key="4">
    <source>
        <dbReference type="Proteomes" id="UP000002358"/>
    </source>
</evidence>
<dbReference type="PANTHER" id="PTHR22918">
    <property type="entry name" value="SEMINAL PLASMA PROTEIN"/>
    <property type="match status" value="1"/>
</dbReference>
<dbReference type="InterPro" id="IPR051666">
    <property type="entry name" value="SP_Capacitation_Regulator"/>
</dbReference>
<comment type="subcellular location">
    <subcellularLocation>
        <location evidence="1">Secreted</location>
    </subcellularLocation>
</comment>
<dbReference type="GeneID" id="100169973"/>
<dbReference type="GO" id="GO:0008201">
    <property type="term" value="F:heparin binding"/>
    <property type="evidence" value="ECO:0007669"/>
    <property type="project" value="TreeGrafter"/>
</dbReference>
<dbReference type="OrthoDB" id="6022258at2759"/>
<dbReference type="InParanoid" id="A0A7M7PWB6"/>
<reference evidence="3" key="1">
    <citation type="submission" date="2021-01" db="UniProtKB">
        <authorList>
            <consortium name="EnsemblMetazoa"/>
        </authorList>
    </citation>
    <scope>IDENTIFICATION</scope>
</reference>
<keyword evidence="4" id="KW-1185">Reference proteome</keyword>
<accession>A0A7M7PWB6</accession>
<protein>
    <submittedName>
        <fullName evidence="3">Uncharacterized protein</fullName>
    </submittedName>
</protein>
<dbReference type="EnsemblMetazoa" id="XM_031922195">
    <property type="protein sequence ID" value="XP_031778055"/>
    <property type="gene ID" value="LOC100169973"/>
</dbReference>
<dbReference type="Proteomes" id="UP000002358">
    <property type="component" value="Chromosome 1"/>
</dbReference>
<sequence length="1889" mass="217740">MEVSIRGIVKYLMCIVFIANRCAADFADFSDILDIDSTILESKRIAREPPKYEGNSWIWQDYEFGSGVGNREELHVTNIEIWQDFELADDVQNWQVLKHENNIYFGGTKRGSLLLYHFDVKAKHISLHANISTNETIKAFKIISLSQKVDESLESNVIVVLSVENKNQVYYLEWFYLHDNRFFQFWTWKIEKSIKILEYFYINGRDKLLLLYENDVLFNERFSAVEIYDIKINRHLSKFQLCDRFLVTDTFDLQLCPPKEDSVMISLLGKNHVKLYEYKDQNIIKCTFKEIKSITLSGLTNAVCFQSGYINYLATSGLTSNFFNLLKKNNFHNDEEMEDIFHGIGDIKSIQYLPVNTYRNEVLLLIQLKNSTTVALSWNGSNFKRIAVTDKKLNKFDLSRLTAIPNYGFLIGNSLIKIDVQLKQLSKSNKNIMKNMLETKTVLQGLLDNQEQIIVKTDRLIKQSTMTDSELNNFINSSYIEINELHANKTDDSLITFGSHNISLNEMQHNYEDAMMRINRIEMQFNKIEDIMIIAALNLQKNRDYHEVNFEGNLRIKGKLVVNNFTIEGLNNSSLKSLLNQCAKNNLKIMGQKRFPSIEFANNNFKLRYLNGIPLSNIQFDELNKDYSDIDLSNVSKLALIKNLNVSVIRGTHWNNLTEKVVFRNAKKVIPESTILIGQMDVGHIRLDYLNELKYPYNYVLKSDPEEADITSDKTFQSIRVTNLQDVKTINGIDADEFIILHADQSLKNQITFENVVIDKRLQFDGSIVGIPEQDIDPDMTLLNSNIVQSNAMFTNLYISGNVYVKNSINGTGWLKLNDLILDGEDDVLITGTKTFLENVHIVGNLEIKTGIINNHSVRDFMTLDTRQILRNLSSISGNVKFINVAYEELKNLEDKMNSNLNDKLFSTCISKHLIFIVPPIIDEFSSLYINENLNGSEFSNKIESLLENSFFEHLKVKKLVVENIKTAVVNSANFRNFEAHKISKTRYQSLSGNITIENLVVENLYTELVNGRSASDLENMIRRINLVYNDIFNGNMSIHSVNVTKFIVTSKINEEDLNDVLDVNFIEQFIFKTNQTIKNLIVEGLVNKINITRKANDLVLYTQDDVILKGPKKMKKLKSSNLTVDFVNGHSIKYVMSSKENQFLVGPVKITGSVTVEKVFESNSKCNGIVFQDISNTVHQLDEKLFKLNGEFIIVNESLVKDLNVYGYTQQKSMDNFVENLIFLNENIISVSGKKIFSYSVNFVTEIFLRKNLNKINLEKFFQTTLLNDIPIFLNSRIMFNSDILVGADIVIQNNLQATAIKGINIEELMENAVYLNRPTFIPEATGLFNVIFQSDITVDTWNNTGINSFLLLNKEEVIRNTLMCVDITADKLEVDGFINSKNLAEIYENTLTLSTNQNIIGTVTFLNNIYIKDNFDAQLINKIDMNKITSLKYADQINGNFVFHNRILFNNKLRVYGNLNGHNMQNWQSSVVTIYSPRTVLITGNWMMQNPVLEKSLYGSGLINGMHITKLRENVVNHTSEMQSYALKQTGKSSTICQELQRLKSKAENMLYKFKSFEYLRVLDFDQTISSVHHFELRNTDYMMVNFESCNLDVFAYTNKGFVLAANISNFGYVKQFITLHYKDHVYFVTFGKSDCGRNSGNLWSLENDQFKYVLDLGNVTDIQKLDNDAFVVVVNDEVQEYLIENIYENSFKPVNVIPIKAKDVQIFTNANETLLASHDTIFRLRSEVLEFEEYENPFDTNKILPFQAGISQKDYILFFDERISKDYIYLCNNDLSQRKVLQTIKTCKPNSFLVVNFHGYKESLLIYLENKRKIKIYEYKGIEEFKYHSSIKMKSDKLFSFQLKTHPYNVKSQCLIVIQDYKLVILKAVMFGEKLSMNEKLQCNVA</sequence>
<dbReference type="FunCoup" id="A0A7M7PWB6">
    <property type="interactions" value="65"/>
</dbReference>
<keyword evidence="2" id="KW-0964">Secreted</keyword>